<evidence type="ECO:0000256" key="1">
    <source>
        <dbReference type="ARBA" id="ARBA00004141"/>
    </source>
</evidence>
<sequence length="272" mass="26762">MPLSALVDDVWARAAAGLALAAAIALAARRARSLSPSGAVAAVVVGTAAIAAGWRYGALLIVYFVASSLLSRWRAVEKARRTGGVVEKGGERDARQVLANGAAFTVCALATLGPIGSAARPWEAAAAGALAAATADTWATEIGTLARRAPISLATLRTVPPGTSGAVSVPGTLALALGAVVVGALARALGIAAAWPVAAGGAAGAVADTLLGAALQERRWCARCDRATEQRVHACGMPTIHAGGVRGVDNDAVNLACTVVGAATGALLAGAP</sequence>
<dbReference type="KEGG" id="gba:J421_4180"/>
<dbReference type="eggNOG" id="COG1836">
    <property type="taxonomic scope" value="Bacteria"/>
</dbReference>
<dbReference type="InParanoid" id="W0RMN3"/>
<keyword evidence="4 6" id="KW-1133">Transmembrane helix</keyword>
<protein>
    <recommendedName>
        <fullName evidence="9">DUF92 domain-containing protein</fullName>
    </recommendedName>
</protein>
<dbReference type="STRING" id="861299.J421_4180"/>
<evidence type="ECO:0000313" key="7">
    <source>
        <dbReference type="EMBL" id="AHG91717.1"/>
    </source>
</evidence>
<name>W0RMN3_9BACT</name>
<proteinExistence type="inferred from homology"/>
<dbReference type="Proteomes" id="UP000019151">
    <property type="component" value="Chromosome"/>
</dbReference>
<keyword evidence="8" id="KW-1185">Reference proteome</keyword>
<dbReference type="HOGENOM" id="CLU_036918_2_1_0"/>
<evidence type="ECO:0000256" key="3">
    <source>
        <dbReference type="ARBA" id="ARBA00022692"/>
    </source>
</evidence>
<comment type="subcellular location">
    <subcellularLocation>
        <location evidence="1">Membrane</location>
        <topology evidence="1">Multi-pass membrane protein</topology>
    </subcellularLocation>
</comment>
<dbReference type="EMBL" id="CP007128">
    <property type="protein sequence ID" value="AHG91717.1"/>
    <property type="molecule type" value="Genomic_DNA"/>
</dbReference>
<evidence type="ECO:0000313" key="8">
    <source>
        <dbReference type="Proteomes" id="UP000019151"/>
    </source>
</evidence>
<evidence type="ECO:0000256" key="6">
    <source>
        <dbReference type="SAM" id="Phobius"/>
    </source>
</evidence>
<keyword evidence="3 6" id="KW-0812">Transmembrane</keyword>
<dbReference type="GO" id="GO:0016020">
    <property type="term" value="C:membrane"/>
    <property type="evidence" value="ECO:0007669"/>
    <property type="project" value="UniProtKB-SubCell"/>
</dbReference>
<reference evidence="7 8" key="1">
    <citation type="journal article" date="2014" name="Genome Announc.">
        <title>Genome Sequence and Methylome of Soil Bacterium Gemmatirosa kalamazoonensis KBS708T, a Member of the Rarely Cultivated Gemmatimonadetes Phylum.</title>
        <authorList>
            <person name="Debruyn J.M."/>
            <person name="Radosevich M."/>
            <person name="Wommack K.E."/>
            <person name="Polson S.W."/>
            <person name="Hauser L.J."/>
            <person name="Fawaz M.N."/>
            <person name="Korlach J."/>
            <person name="Tsai Y.C."/>
        </authorList>
    </citation>
    <scope>NUCLEOTIDE SEQUENCE [LARGE SCALE GENOMIC DNA]</scope>
    <source>
        <strain evidence="7 8">KBS708</strain>
    </source>
</reference>
<evidence type="ECO:0000256" key="5">
    <source>
        <dbReference type="ARBA" id="ARBA00023136"/>
    </source>
</evidence>
<dbReference type="PATRIC" id="fig|861299.3.peg.4236"/>
<feature type="transmembrane region" description="Helical" evidence="6">
    <location>
        <begin position="12"/>
        <end position="28"/>
    </location>
</feature>
<evidence type="ECO:0008006" key="9">
    <source>
        <dbReference type="Google" id="ProtNLM"/>
    </source>
</evidence>
<accession>W0RMN3</accession>
<organism evidence="7 8">
    <name type="scientific">Gemmatirosa kalamazoonensis</name>
    <dbReference type="NCBI Taxonomy" id="861299"/>
    <lineage>
        <taxon>Bacteria</taxon>
        <taxon>Pseudomonadati</taxon>
        <taxon>Gemmatimonadota</taxon>
        <taxon>Gemmatimonadia</taxon>
        <taxon>Gemmatimonadales</taxon>
        <taxon>Gemmatimonadaceae</taxon>
        <taxon>Gemmatirosa</taxon>
    </lineage>
</organism>
<dbReference type="RefSeq" id="WP_104022901.1">
    <property type="nucleotide sequence ID" value="NZ_CP007128.1"/>
</dbReference>
<evidence type="ECO:0000256" key="4">
    <source>
        <dbReference type="ARBA" id="ARBA00022989"/>
    </source>
</evidence>
<dbReference type="AlphaFoldDB" id="W0RMN3"/>
<keyword evidence="5 6" id="KW-0472">Membrane</keyword>
<dbReference type="InterPro" id="IPR002794">
    <property type="entry name" value="DUF92_TMEM19"/>
</dbReference>
<dbReference type="PANTHER" id="PTHR13353">
    <property type="entry name" value="TRANSMEMBRANE PROTEIN 19"/>
    <property type="match status" value="1"/>
</dbReference>
<dbReference type="OrthoDB" id="9808500at2"/>
<feature type="transmembrane region" description="Helical" evidence="6">
    <location>
        <begin position="40"/>
        <end position="66"/>
    </location>
</feature>
<dbReference type="PANTHER" id="PTHR13353:SF5">
    <property type="entry name" value="TRANSMEMBRANE PROTEIN 19"/>
    <property type="match status" value="1"/>
</dbReference>
<gene>
    <name evidence="7" type="ORF">J421_4180</name>
</gene>
<comment type="similarity">
    <text evidence="2">Belongs to the TMEM19 family.</text>
</comment>
<dbReference type="Pfam" id="PF01940">
    <property type="entry name" value="DUF92"/>
    <property type="match status" value="1"/>
</dbReference>
<evidence type="ECO:0000256" key="2">
    <source>
        <dbReference type="ARBA" id="ARBA00009012"/>
    </source>
</evidence>